<keyword evidence="4 6" id="KW-0238">DNA-binding</keyword>
<dbReference type="Pfam" id="PF04542">
    <property type="entry name" value="Sigma70_r2"/>
    <property type="match status" value="1"/>
</dbReference>
<dbReference type="Gene3D" id="1.10.220.120">
    <property type="entry name" value="Sigma-70 factor, region 1.1"/>
    <property type="match status" value="1"/>
</dbReference>
<evidence type="ECO:0000259" key="9">
    <source>
        <dbReference type="PROSITE" id="PS00716"/>
    </source>
</evidence>
<feature type="region of interest" description="Sigma-70 factor domain-3" evidence="6">
    <location>
        <begin position="433"/>
        <end position="509"/>
    </location>
</feature>
<dbReference type="Gene3D" id="1.10.601.10">
    <property type="entry name" value="RNA Polymerase Primary Sigma Factor"/>
    <property type="match status" value="1"/>
</dbReference>
<dbReference type="InterPro" id="IPR013324">
    <property type="entry name" value="RNA_pol_sigma_r3/r4-like"/>
</dbReference>
<dbReference type="InterPro" id="IPR012760">
    <property type="entry name" value="RNA_pol_sigma_RpoD_C"/>
</dbReference>
<organism evidence="10 11">
    <name type="scientific">Desulfovibrio legallii</name>
    <dbReference type="NCBI Taxonomy" id="571438"/>
    <lineage>
        <taxon>Bacteria</taxon>
        <taxon>Pseudomonadati</taxon>
        <taxon>Thermodesulfobacteriota</taxon>
        <taxon>Desulfovibrionia</taxon>
        <taxon>Desulfovibrionales</taxon>
        <taxon>Desulfovibrionaceae</taxon>
        <taxon>Desulfovibrio</taxon>
    </lineage>
</organism>
<feature type="short sequence motif" description="Interaction with polymerase core subunit RpoC" evidence="6">
    <location>
        <begin position="378"/>
        <end position="381"/>
    </location>
</feature>
<dbReference type="Pfam" id="PF03979">
    <property type="entry name" value="Sigma70_r1_1"/>
    <property type="match status" value="1"/>
</dbReference>
<evidence type="ECO:0000256" key="6">
    <source>
        <dbReference type="HAMAP-Rule" id="MF_00963"/>
    </source>
</evidence>
<name>A0A1G7JP58_9BACT</name>
<feature type="compositionally biased region" description="Acidic residues" evidence="7">
    <location>
        <begin position="71"/>
        <end position="90"/>
    </location>
</feature>
<feature type="region of interest" description="Sigma-70 factor domain-2" evidence="6">
    <location>
        <begin position="354"/>
        <end position="424"/>
    </location>
</feature>
<feature type="region of interest" description="Disordered" evidence="7">
    <location>
        <begin position="71"/>
        <end position="95"/>
    </location>
</feature>
<keyword evidence="11" id="KW-1185">Reference proteome</keyword>
<accession>A0A1G7JP58</accession>
<comment type="similarity">
    <text evidence="6">Belongs to the sigma-70 factor family. RpoD/SigA subfamily.</text>
</comment>
<dbReference type="PANTHER" id="PTHR30603">
    <property type="entry name" value="RNA POLYMERASE SIGMA FACTOR RPO"/>
    <property type="match status" value="1"/>
</dbReference>
<dbReference type="InterPro" id="IPR036388">
    <property type="entry name" value="WH-like_DNA-bd_sf"/>
</dbReference>
<dbReference type="GO" id="GO:0005737">
    <property type="term" value="C:cytoplasm"/>
    <property type="evidence" value="ECO:0007669"/>
    <property type="project" value="UniProtKB-SubCell"/>
</dbReference>
<dbReference type="InterPro" id="IPR007127">
    <property type="entry name" value="RNA_pol_sigma_70_r1_1"/>
</dbReference>
<evidence type="ECO:0000256" key="3">
    <source>
        <dbReference type="ARBA" id="ARBA00023082"/>
    </source>
</evidence>
<dbReference type="PROSITE" id="PS00715">
    <property type="entry name" value="SIGMA70_1"/>
    <property type="match status" value="1"/>
</dbReference>
<dbReference type="EMBL" id="FNBX01000003">
    <property type="protein sequence ID" value="SDF26728.1"/>
    <property type="molecule type" value="Genomic_DNA"/>
</dbReference>
<dbReference type="AlphaFoldDB" id="A0A1G7JP58"/>
<dbReference type="PANTHER" id="PTHR30603:SF60">
    <property type="entry name" value="RNA POLYMERASE SIGMA FACTOR RPOD"/>
    <property type="match status" value="1"/>
</dbReference>
<keyword evidence="1 6" id="KW-0963">Cytoplasm</keyword>
<dbReference type="InterPro" id="IPR042189">
    <property type="entry name" value="RNA_pol_sigma_70_r1_1_sf"/>
</dbReference>
<evidence type="ECO:0000256" key="5">
    <source>
        <dbReference type="ARBA" id="ARBA00023163"/>
    </source>
</evidence>
<evidence type="ECO:0000256" key="4">
    <source>
        <dbReference type="ARBA" id="ARBA00023125"/>
    </source>
</evidence>
<dbReference type="OrthoDB" id="9809557at2"/>
<dbReference type="GO" id="GO:0003677">
    <property type="term" value="F:DNA binding"/>
    <property type="evidence" value="ECO:0007669"/>
    <property type="project" value="UniProtKB-UniRule"/>
</dbReference>
<dbReference type="STRING" id="571438.SAMN05192586_10392"/>
<dbReference type="NCBIfam" id="NF004208">
    <property type="entry name" value="PRK05658.1"/>
    <property type="match status" value="1"/>
</dbReference>
<sequence length="588" mass="67705">MSNLKDIQQIQSLITKGKGAGFLTFEEVNKALPVEMNTPEYFEEIIGIFEQLEIVIVDTEKDGKKISAAAETDEDMAEGSLDLAEDEESADYSSRSTDPVRMYLREMGAVPLLDRDGEVVIAKKIEMGEQDVLYALVEVPVAVEELINVGEDLRQNRIKLKDVVKTIEEDDPSEDEMNQRSRVILLLDEIKQVYKKKRKIYKKLDSCACMDRRVTAIQKEIIGYKEEIVTRLRDIKLEKTLIDRIIETVEDYVRQMHNCQRDLSAYILATGRTQAEIQALFDGLDNREVNPVDAARELKLSVDELFSFKEMIVGKIEILKRLQEKCCHNVTDLEEVLWRIKRGNNAAMRAKQELIRSNLRLVVSIAKKYTNRGLQFLDLIQEGNIGLMKAVDKFEYQRGYKFSTYATWWIRQAITRAIADQARTIRIPVHMIETINKLIRTSRYLVQELGRDPTPEEIAERMEYPVEKVKKVLKIAKEPISLETPIGDEEDSSLGDFIEDKKAVAPAEEVINTKLSEQLAAVLADLTPREEQVLRKRFGIAEKSDHTLEEVGKLFNVTRERIRQIEAKALRKLRHPVRSQPLRSYYEN</sequence>
<evidence type="ECO:0000313" key="11">
    <source>
        <dbReference type="Proteomes" id="UP000199355"/>
    </source>
</evidence>
<comment type="function">
    <text evidence="6">Sigma factors are initiation factors that promote the attachment of RNA polymerase to specific initiation sites and are then released. This sigma factor is the primary sigma factor during exponential growth.</text>
</comment>
<dbReference type="Pfam" id="PF04539">
    <property type="entry name" value="Sigma70_r3"/>
    <property type="match status" value="1"/>
</dbReference>
<dbReference type="Pfam" id="PF00140">
    <property type="entry name" value="Sigma70_r1_2"/>
    <property type="match status" value="1"/>
</dbReference>
<dbReference type="InterPro" id="IPR000943">
    <property type="entry name" value="RNA_pol_sigma70"/>
</dbReference>
<dbReference type="InterPro" id="IPR009042">
    <property type="entry name" value="RNA_pol_sigma70_r1_2"/>
</dbReference>
<keyword evidence="3 6" id="KW-0731">Sigma factor</keyword>
<evidence type="ECO:0000256" key="2">
    <source>
        <dbReference type="ARBA" id="ARBA00023015"/>
    </source>
</evidence>
<dbReference type="Proteomes" id="UP000199355">
    <property type="component" value="Unassembled WGS sequence"/>
</dbReference>
<protein>
    <recommendedName>
        <fullName evidence="6">RNA polymerase sigma factor SigA</fullName>
    </recommendedName>
</protein>
<evidence type="ECO:0000256" key="7">
    <source>
        <dbReference type="SAM" id="MobiDB-lite"/>
    </source>
</evidence>
<dbReference type="CDD" id="cd06171">
    <property type="entry name" value="Sigma70_r4"/>
    <property type="match status" value="1"/>
</dbReference>
<dbReference type="FunFam" id="1.10.10.10:FF:000002">
    <property type="entry name" value="RNA polymerase sigma factor SigA"/>
    <property type="match status" value="1"/>
</dbReference>
<feature type="domain" description="RNA polymerase sigma-70" evidence="8">
    <location>
        <begin position="378"/>
        <end position="391"/>
    </location>
</feature>
<dbReference type="RefSeq" id="WP_092152963.1">
    <property type="nucleotide sequence ID" value="NZ_FNBX01000003.1"/>
</dbReference>
<dbReference type="InterPro" id="IPR007630">
    <property type="entry name" value="RNA_pol_sigma70_r4"/>
</dbReference>
<dbReference type="GO" id="GO:0016987">
    <property type="term" value="F:sigma factor activity"/>
    <property type="evidence" value="ECO:0007669"/>
    <property type="project" value="UniProtKB-UniRule"/>
</dbReference>
<dbReference type="PROSITE" id="PS00716">
    <property type="entry name" value="SIGMA70_2"/>
    <property type="match status" value="1"/>
</dbReference>
<dbReference type="NCBIfam" id="TIGR02937">
    <property type="entry name" value="sigma70-ECF"/>
    <property type="match status" value="1"/>
</dbReference>
<dbReference type="GO" id="GO:0006352">
    <property type="term" value="P:DNA-templated transcription initiation"/>
    <property type="evidence" value="ECO:0007669"/>
    <property type="project" value="UniProtKB-UniRule"/>
</dbReference>
<dbReference type="HAMAP" id="MF_00963">
    <property type="entry name" value="Sigma70_RpoD_SigA"/>
    <property type="match status" value="1"/>
</dbReference>
<proteinExistence type="inferred from homology"/>
<dbReference type="Pfam" id="PF04545">
    <property type="entry name" value="Sigma70_r4"/>
    <property type="match status" value="1"/>
</dbReference>
<gene>
    <name evidence="6" type="primary">sigA</name>
    <name evidence="10" type="ORF">SAMN05192586_10392</name>
</gene>
<dbReference type="Gene3D" id="1.10.10.10">
    <property type="entry name" value="Winged helix-like DNA-binding domain superfamily/Winged helix DNA-binding domain"/>
    <property type="match status" value="2"/>
</dbReference>
<evidence type="ECO:0000313" key="10">
    <source>
        <dbReference type="EMBL" id="SDF26728.1"/>
    </source>
</evidence>
<keyword evidence="5 6" id="KW-0804">Transcription</keyword>
<dbReference type="InterPro" id="IPR028630">
    <property type="entry name" value="Sigma70_RpoD"/>
</dbReference>
<feature type="domain" description="RNA polymerase sigma-70" evidence="9">
    <location>
        <begin position="547"/>
        <end position="573"/>
    </location>
</feature>
<reference evidence="11" key="1">
    <citation type="submission" date="2016-10" db="EMBL/GenBank/DDBJ databases">
        <authorList>
            <person name="Varghese N."/>
            <person name="Submissions S."/>
        </authorList>
    </citation>
    <scope>NUCLEOTIDE SEQUENCE [LARGE SCALE GENOMIC DNA]</scope>
    <source>
        <strain evidence="11">KHC7</strain>
    </source>
</reference>
<dbReference type="FunFam" id="1.10.601.10:FF:000001">
    <property type="entry name" value="RNA polymerase sigma factor SigA"/>
    <property type="match status" value="1"/>
</dbReference>
<feature type="region of interest" description="Sigma-70 factor domain-4" evidence="6">
    <location>
        <begin position="522"/>
        <end position="575"/>
    </location>
</feature>
<evidence type="ECO:0000259" key="8">
    <source>
        <dbReference type="PROSITE" id="PS00715"/>
    </source>
</evidence>
<dbReference type="SUPFAM" id="SSF88946">
    <property type="entry name" value="Sigma2 domain of RNA polymerase sigma factors"/>
    <property type="match status" value="1"/>
</dbReference>
<dbReference type="InterPro" id="IPR007624">
    <property type="entry name" value="RNA_pol_sigma70_r3"/>
</dbReference>
<comment type="subunit">
    <text evidence="6">Interacts transiently with the RNA polymerase catalytic core.</text>
</comment>
<dbReference type="InterPro" id="IPR007627">
    <property type="entry name" value="RNA_pol_sigma70_r2"/>
</dbReference>
<dbReference type="InterPro" id="IPR013325">
    <property type="entry name" value="RNA_pol_sigma_r2"/>
</dbReference>
<comment type="subcellular location">
    <subcellularLocation>
        <location evidence="6">Cytoplasm</location>
    </subcellularLocation>
</comment>
<dbReference type="NCBIfam" id="TIGR02393">
    <property type="entry name" value="RpoD_Cterm"/>
    <property type="match status" value="1"/>
</dbReference>
<dbReference type="InterPro" id="IPR050239">
    <property type="entry name" value="Sigma-70_RNA_pol_init_factors"/>
</dbReference>
<evidence type="ECO:0000256" key="1">
    <source>
        <dbReference type="ARBA" id="ARBA00022490"/>
    </source>
</evidence>
<dbReference type="SUPFAM" id="SSF88659">
    <property type="entry name" value="Sigma3 and sigma4 domains of RNA polymerase sigma factors"/>
    <property type="match status" value="2"/>
</dbReference>
<dbReference type="PRINTS" id="PR00046">
    <property type="entry name" value="SIGMA70FCT"/>
</dbReference>
<feature type="DNA-binding region" description="H-T-H motif" evidence="6">
    <location>
        <begin position="548"/>
        <end position="567"/>
    </location>
</feature>
<keyword evidence="2 6" id="KW-0805">Transcription regulation</keyword>
<dbReference type="InterPro" id="IPR014284">
    <property type="entry name" value="RNA_pol_sigma-70_dom"/>
</dbReference>